<feature type="compositionally biased region" description="Polar residues" evidence="3">
    <location>
        <begin position="90"/>
        <end position="109"/>
    </location>
</feature>
<feature type="compositionally biased region" description="Polar residues" evidence="3">
    <location>
        <begin position="116"/>
        <end position="128"/>
    </location>
</feature>
<dbReference type="GO" id="GO:0042327">
    <property type="term" value="P:positive regulation of phosphorylation"/>
    <property type="evidence" value="ECO:0007669"/>
    <property type="project" value="TreeGrafter"/>
</dbReference>
<dbReference type="InterPro" id="IPR000210">
    <property type="entry name" value="BTB/POZ_dom"/>
</dbReference>
<reference evidence="5" key="1">
    <citation type="submission" date="2019-08" db="EMBL/GenBank/DDBJ databases">
        <title>The genome of the North American firefly Photinus pyralis.</title>
        <authorList>
            <consortium name="Photinus pyralis genome working group"/>
            <person name="Fallon T.R."/>
            <person name="Sander Lower S.E."/>
            <person name="Weng J.-K."/>
        </authorList>
    </citation>
    <scope>NUCLEOTIDE SEQUENCE</scope>
    <source>
        <strain evidence="5">TRF0915ILg1</strain>
        <tissue evidence="5">Whole body</tissue>
    </source>
</reference>
<evidence type="ECO:0000256" key="1">
    <source>
        <dbReference type="ARBA" id="ARBA00004496"/>
    </source>
</evidence>
<evidence type="ECO:0000259" key="4">
    <source>
        <dbReference type="SMART" id="SM00225"/>
    </source>
</evidence>
<dbReference type="InterPro" id="IPR039886">
    <property type="entry name" value="BTBD10/KCTD20"/>
</dbReference>
<dbReference type="EMBL" id="VTPC01091220">
    <property type="protein sequence ID" value="KAF2879156.1"/>
    <property type="molecule type" value="Genomic_DNA"/>
</dbReference>
<organism evidence="5 6">
    <name type="scientific">Ignelater luminosus</name>
    <name type="common">Cucubano</name>
    <name type="synonym">Pyrophorus luminosus</name>
    <dbReference type="NCBI Taxonomy" id="2038154"/>
    <lineage>
        <taxon>Eukaryota</taxon>
        <taxon>Metazoa</taxon>
        <taxon>Ecdysozoa</taxon>
        <taxon>Arthropoda</taxon>
        <taxon>Hexapoda</taxon>
        <taxon>Insecta</taxon>
        <taxon>Pterygota</taxon>
        <taxon>Neoptera</taxon>
        <taxon>Endopterygota</taxon>
        <taxon>Coleoptera</taxon>
        <taxon>Polyphaga</taxon>
        <taxon>Elateriformia</taxon>
        <taxon>Elateroidea</taxon>
        <taxon>Elateridae</taxon>
        <taxon>Agrypninae</taxon>
        <taxon>Pyrophorini</taxon>
        <taxon>Ignelater</taxon>
    </lineage>
</organism>
<feature type="region of interest" description="Disordered" evidence="3">
    <location>
        <begin position="33"/>
        <end position="54"/>
    </location>
</feature>
<dbReference type="SUPFAM" id="SSF54695">
    <property type="entry name" value="POZ domain"/>
    <property type="match status" value="1"/>
</dbReference>
<dbReference type="SMART" id="SM00225">
    <property type="entry name" value="BTB"/>
    <property type="match status" value="1"/>
</dbReference>
<dbReference type="Proteomes" id="UP000801492">
    <property type="component" value="Unassembled WGS sequence"/>
</dbReference>
<dbReference type="OrthoDB" id="10034757at2759"/>
<gene>
    <name evidence="5" type="ORF">ILUMI_27008</name>
</gene>
<protein>
    <recommendedName>
        <fullName evidence="4">BTB domain-containing protein</fullName>
    </recommendedName>
</protein>
<sequence>MHWIGSKDIYSCADYLYVIVKCLLPKVEMAGTNDRHQYNNNDTSSDTEDYTDDRRRRVFKNRLSYGSISKPKPCLVQRSASLTDPRCHPVNSTKQCHNTPRNRSRSMIQTLPPPKNQSAQTGTSSSNQLCSDDRVTLVVDNTRFVIDPAMIMGHPNTLLGRMFTSGVDYAHPNERGEFEVADGISATVFRAILEYYKGGIIKCPPSVSVQELREACDYLLVPFDAHTVRCQNLRGLLHELSNEGARCQFEVFLEELILPLMVNSAQRGDRECHIVVLLDDDLVDWDEEYPPQMGEEYSQTVNSTAMYRFFKYIENRDVAKQVLKDRGLKKIRLGIEGYPTYKEKVKKRPGGRAEVIYNYVQRPFIHMSWEKEEAKSRHVDFQCVKSKSVTNLAEATADPALELDARGNPIAAPIADPPSLLPLAIELPAFRGEHIENVDNIEIEEGAVGGPSELEVGVGVHHDEAGTRKAGEV</sequence>
<dbReference type="Gene3D" id="3.30.710.10">
    <property type="entry name" value="Potassium Channel Kv1.1, Chain A"/>
    <property type="match status" value="1"/>
</dbReference>
<feature type="domain" description="BTB" evidence="4">
    <location>
        <begin position="133"/>
        <end position="236"/>
    </location>
</feature>
<comment type="subcellular location">
    <subcellularLocation>
        <location evidence="1">Cytoplasm</location>
    </subcellularLocation>
</comment>
<dbReference type="PANTHER" id="PTHR21637:SF0">
    <property type="entry name" value="AT10158P"/>
    <property type="match status" value="1"/>
</dbReference>
<name>A0A8K0C5U6_IGNLU</name>
<keyword evidence="6" id="KW-1185">Reference proteome</keyword>
<dbReference type="Pfam" id="PF16017">
    <property type="entry name" value="BTB_3"/>
    <property type="match status" value="1"/>
</dbReference>
<dbReference type="InterPro" id="IPR039885">
    <property type="entry name" value="BTBD10/KCTD20_BTB/POZ"/>
</dbReference>
<evidence type="ECO:0000256" key="2">
    <source>
        <dbReference type="ARBA" id="ARBA00022490"/>
    </source>
</evidence>
<comment type="caution">
    <text evidence="5">The sequence shown here is derived from an EMBL/GenBank/DDBJ whole genome shotgun (WGS) entry which is preliminary data.</text>
</comment>
<feature type="region of interest" description="Disordered" evidence="3">
    <location>
        <begin position="85"/>
        <end position="128"/>
    </location>
</feature>
<evidence type="ECO:0000313" key="6">
    <source>
        <dbReference type="Proteomes" id="UP000801492"/>
    </source>
</evidence>
<evidence type="ECO:0000256" key="3">
    <source>
        <dbReference type="SAM" id="MobiDB-lite"/>
    </source>
</evidence>
<dbReference type="CDD" id="cd18318">
    <property type="entry name" value="BTB_POZ_KCTD20-like"/>
    <property type="match status" value="1"/>
</dbReference>
<keyword evidence="2" id="KW-0963">Cytoplasm</keyword>
<accession>A0A8K0C5U6</accession>
<dbReference type="PANTHER" id="PTHR21637">
    <property type="entry name" value="BTB/POZ DOMAIN-CONTAINING PROTEIN 10-RELATED"/>
    <property type="match status" value="1"/>
</dbReference>
<dbReference type="AlphaFoldDB" id="A0A8K0C5U6"/>
<dbReference type="InterPro" id="IPR011333">
    <property type="entry name" value="SKP1/BTB/POZ_sf"/>
</dbReference>
<evidence type="ECO:0000313" key="5">
    <source>
        <dbReference type="EMBL" id="KAF2879156.1"/>
    </source>
</evidence>
<proteinExistence type="predicted"/>
<dbReference type="GO" id="GO:0005737">
    <property type="term" value="C:cytoplasm"/>
    <property type="evidence" value="ECO:0007669"/>
    <property type="project" value="UniProtKB-SubCell"/>
</dbReference>